<evidence type="ECO:0000313" key="4">
    <source>
        <dbReference type="Proteomes" id="UP001199106"/>
    </source>
</evidence>
<name>A0AAD4I8A6_9PLEO</name>
<feature type="compositionally biased region" description="Polar residues" evidence="1">
    <location>
        <begin position="250"/>
        <end position="270"/>
    </location>
</feature>
<gene>
    <name evidence="3" type="ORF">G6011_06705</name>
</gene>
<evidence type="ECO:0000256" key="2">
    <source>
        <dbReference type="SAM" id="SignalP"/>
    </source>
</evidence>
<feature type="compositionally biased region" description="Low complexity" evidence="1">
    <location>
        <begin position="177"/>
        <end position="192"/>
    </location>
</feature>
<dbReference type="Proteomes" id="UP001199106">
    <property type="component" value="Unassembled WGS sequence"/>
</dbReference>
<protein>
    <submittedName>
        <fullName evidence="3">Uncharacterized protein</fullName>
    </submittedName>
</protein>
<keyword evidence="2" id="KW-0732">Signal</keyword>
<feature type="region of interest" description="Disordered" evidence="1">
    <location>
        <begin position="177"/>
        <end position="323"/>
    </location>
</feature>
<feature type="compositionally biased region" description="Polar residues" evidence="1">
    <location>
        <begin position="277"/>
        <end position="320"/>
    </location>
</feature>
<feature type="compositionally biased region" description="Polar residues" evidence="1">
    <location>
        <begin position="198"/>
        <end position="240"/>
    </location>
</feature>
<comment type="caution">
    <text evidence="3">The sequence shown here is derived from an EMBL/GenBank/DDBJ whole genome shotgun (WGS) entry which is preliminary data.</text>
</comment>
<keyword evidence="4" id="KW-1185">Reference proteome</keyword>
<organism evidence="3 4">
    <name type="scientific">Alternaria panax</name>
    <dbReference type="NCBI Taxonomy" id="48097"/>
    <lineage>
        <taxon>Eukaryota</taxon>
        <taxon>Fungi</taxon>
        <taxon>Dikarya</taxon>
        <taxon>Ascomycota</taxon>
        <taxon>Pezizomycotina</taxon>
        <taxon>Dothideomycetes</taxon>
        <taxon>Pleosporomycetidae</taxon>
        <taxon>Pleosporales</taxon>
        <taxon>Pleosporineae</taxon>
        <taxon>Pleosporaceae</taxon>
        <taxon>Alternaria</taxon>
        <taxon>Alternaria sect. Panax</taxon>
    </lineage>
</organism>
<feature type="signal peptide" evidence="2">
    <location>
        <begin position="1"/>
        <end position="23"/>
    </location>
</feature>
<dbReference type="EMBL" id="JAANER010000005">
    <property type="protein sequence ID" value="KAG9189837.1"/>
    <property type="molecule type" value="Genomic_DNA"/>
</dbReference>
<dbReference type="AlphaFoldDB" id="A0AAD4I8A6"/>
<proteinExistence type="predicted"/>
<sequence>MQFQCWSRLLVLIVLLITDFSLAANIALFSTPTSECTVLTTVTTTSISTIPPVVSTSTAVVTATRFNATITVHVSPLSNGATLSSTEYSDLTVGLTIEKRATSAAVLTSSTSHLPNSSSAVTATPTELQIGCLTSTLTTTVSEVIQVPGTLIVTTITSTFLTASTLSITDFLDPATVGSTPTESVTSSTVIVNPQPTPTETSTADTASTRPIDEPSNTSSPIRESTTPALPQNTSPALPQNTPPGIPELTPSNPVQILSSSPGLPQNTSPDIPEPTPSNLVQGSSVSPGLSPNRLPTPQIDPSTTTTASPPGEIRTTNLPSIGPVIIDPSRSAIFMSGVASAITPGQQTTINNIPISFDTSATFVVVDGTRTIGIPPSTPVSQPAPVVIGGTTVGLGHIVTRLNPGEVTTVNGIPISLGASVSEVVVGGTQTIPLLELTQSSSTSMIVVDGTTINVNELGSELAPGEVTVIGTMTITRDTSALIVGTTTMSLAAAPSDMVLGGTTVTAGALPTGFSFISATAGAGLLLPNSQTLMPGAMTTVSGIEISLTPGETPVVVVEGSISITATSTVGSISRTLDNGGTLWIELSTSIFTGDPAQFTGSAVSNTKGSRDMLWISAIIGASFGVACSWI</sequence>
<evidence type="ECO:0000256" key="1">
    <source>
        <dbReference type="SAM" id="MobiDB-lite"/>
    </source>
</evidence>
<feature type="chain" id="PRO_5042048989" evidence="2">
    <location>
        <begin position="24"/>
        <end position="632"/>
    </location>
</feature>
<reference evidence="3" key="1">
    <citation type="submission" date="2021-07" db="EMBL/GenBank/DDBJ databases">
        <title>Genome Resource of American Ginseng Black Spot Pathogen Alternaria panax.</title>
        <authorList>
            <person name="Qiu C."/>
            <person name="Wang W."/>
            <person name="Liu Z."/>
        </authorList>
    </citation>
    <scope>NUCLEOTIDE SEQUENCE</scope>
    <source>
        <strain evidence="3">BNCC115425</strain>
    </source>
</reference>
<evidence type="ECO:0000313" key="3">
    <source>
        <dbReference type="EMBL" id="KAG9189837.1"/>
    </source>
</evidence>
<accession>A0AAD4I8A6</accession>